<dbReference type="eggNOG" id="COG3255">
    <property type="taxonomic scope" value="Bacteria"/>
</dbReference>
<organism evidence="2 3">
    <name type="scientific">Amycolatopsis mediterranei (strain U-32)</name>
    <dbReference type="NCBI Taxonomy" id="749927"/>
    <lineage>
        <taxon>Bacteria</taxon>
        <taxon>Bacillati</taxon>
        <taxon>Actinomycetota</taxon>
        <taxon>Actinomycetes</taxon>
        <taxon>Pseudonocardiales</taxon>
        <taxon>Pseudonocardiaceae</taxon>
        <taxon>Amycolatopsis</taxon>
    </lineage>
</organism>
<dbReference type="SUPFAM" id="SSF55718">
    <property type="entry name" value="SCP-like"/>
    <property type="match status" value="1"/>
</dbReference>
<dbReference type="EMBL" id="CP002000">
    <property type="protein sequence ID" value="ADJ50343.1"/>
    <property type="molecule type" value="Genomic_DNA"/>
</dbReference>
<dbReference type="InterPro" id="IPR017517">
    <property type="entry name" value="Maleyloyr_isom"/>
</dbReference>
<evidence type="ECO:0000313" key="3">
    <source>
        <dbReference type="Proteomes" id="UP000000328"/>
    </source>
</evidence>
<dbReference type="SUPFAM" id="SSF109854">
    <property type="entry name" value="DinB/YfiT-like putative metalloenzymes"/>
    <property type="match status" value="1"/>
</dbReference>
<dbReference type="OrthoDB" id="3669840at2"/>
<dbReference type="InterPro" id="IPR034660">
    <property type="entry name" value="DinB/YfiT-like"/>
</dbReference>
<dbReference type="InterPro" id="IPR024344">
    <property type="entry name" value="MDMPI_metal-binding"/>
</dbReference>
<proteinExistence type="predicted"/>
<dbReference type="GeneID" id="92876251"/>
<gene>
    <name evidence="2" type="ordered locus">AMED_8648</name>
</gene>
<dbReference type="Gene3D" id="1.20.120.450">
    <property type="entry name" value="dinb family like domain"/>
    <property type="match status" value="1"/>
</dbReference>
<sequence length="278" mass="30357">MTIEQWHQVRAALPEVGGRFADLLTGVGDPHVRALGEWSIAEAASHVGMIALMYTAMIRGDGGPLPLPGLEEPIYAASVDTISRMNALALELYPERDPVRLATRLRADIAEVLLVSADLDPEKPVWWLGGSRVPAAGVLAHLVNEMLIHGLDIARAIGQPWRIPARLEALFLELFLFGMVSGGMGHLLDDATPSPRRIAVEFRSAYTRPAVLALQHGKLRCEEPDGTADVRLRFDPAVLVPMMFGRISRLRAALLGGVRIGGPRPWLLPAFLRTVRMP</sequence>
<dbReference type="RefSeq" id="WP_013230371.1">
    <property type="nucleotide sequence ID" value="NC_014318.1"/>
</dbReference>
<feature type="domain" description="Mycothiol-dependent maleylpyruvate isomerase metal-binding" evidence="1">
    <location>
        <begin position="19"/>
        <end position="154"/>
    </location>
</feature>
<name>A0A0H3DJL8_AMYMU</name>
<dbReference type="PATRIC" id="fig|749927.5.peg.8978"/>
<dbReference type="Pfam" id="PF11716">
    <property type="entry name" value="MDMPI_N"/>
    <property type="match status" value="1"/>
</dbReference>
<dbReference type="HOGENOM" id="CLU_951980_0_0_11"/>
<protein>
    <recommendedName>
        <fullName evidence="1">Mycothiol-dependent maleylpyruvate isomerase metal-binding domain-containing protein</fullName>
    </recommendedName>
</protein>
<dbReference type="NCBIfam" id="TIGR03083">
    <property type="entry name" value="maleylpyruvate isomerase family mycothiol-dependent enzyme"/>
    <property type="match status" value="1"/>
</dbReference>
<dbReference type="Proteomes" id="UP000000328">
    <property type="component" value="Chromosome"/>
</dbReference>
<evidence type="ECO:0000313" key="2">
    <source>
        <dbReference type="EMBL" id="ADJ50343.1"/>
    </source>
</evidence>
<evidence type="ECO:0000259" key="1">
    <source>
        <dbReference type="Pfam" id="PF11716"/>
    </source>
</evidence>
<dbReference type="InterPro" id="IPR036527">
    <property type="entry name" value="SCP2_sterol-bd_dom_sf"/>
</dbReference>
<dbReference type="GO" id="GO:0046872">
    <property type="term" value="F:metal ion binding"/>
    <property type="evidence" value="ECO:0007669"/>
    <property type="project" value="InterPro"/>
</dbReference>
<dbReference type="KEGG" id="amd:AMED_8648"/>
<dbReference type="AlphaFoldDB" id="A0A0H3DJL8"/>
<accession>A0A0H3DJL8</accession>
<reference evidence="2 3" key="1">
    <citation type="journal article" date="2010" name="Cell Res.">
        <title>Complete genome sequence of the rifamycin SV-producing Amycolatopsis mediterranei U32 revealed its genetic characteristics in phylogeny and metabolism.</title>
        <authorList>
            <person name="Zhao W."/>
            <person name="Zhong Y."/>
            <person name="Yuan H."/>
            <person name="Wang J."/>
            <person name="Zheng H."/>
            <person name="Wang Y."/>
            <person name="Cen X."/>
            <person name="Xu F."/>
            <person name="Bai J."/>
            <person name="Han X."/>
            <person name="Lu G."/>
            <person name="Zhu Y."/>
            <person name="Shao Z."/>
            <person name="Yan H."/>
            <person name="Li C."/>
            <person name="Peng N."/>
            <person name="Zhang Z."/>
            <person name="Zhang Y."/>
            <person name="Lin W."/>
            <person name="Fan Y."/>
            <person name="Qin Z."/>
            <person name="Hu Y."/>
            <person name="Zhu B."/>
            <person name="Wang S."/>
            <person name="Ding X."/>
            <person name="Zhao G.P."/>
        </authorList>
    </citation>
    <scope>NUCLEOTIDE SEQUENCE [LARGE SCALE GENOMIC DNA]</scope>
    <source>
        <strain evidence="3">U-32</strain>
    </source>
</reference>